<evidence type="ECO:0000313" key="2">
    <source>
        <dbReference type="EMBL" id="EET45141.1"/>
    </source>
</evidence>
<dbReference type="EMBL" id="ACKO02000005">
    <property type="protein sequence ID" value="EET45141.1"/>
    <property type="molecule type" value="Genomic_DNA"/>
</dbReference>
<accession>C6M3I8</accession>
<dbReference type="Proteomes" id="UP000005365">
    <property type="component" value="Unassembled WGS sequence"/>
</dbReference>
<sequence>MSNMSIEIFTFLGGGAVGAVISTSISAFVAYKTTQSNQNFQLEMEHQKHQREQIEKKLAERKRMLLEIHQLLSRISREFSSTGINIKREAQITAEQYDATYSEICTSCDLINAYCDLFFPDLSRDINRICGEMNMFWGTFKGYLYFLETQADQELKYSKMNELVTIANKINEYIRTAKYKLSSIMEKME</sequence>
<organism evidence="2 3">
    <name type="scientific">Neisseria sicca ATCC 29256</name>
    <dbReference type="NCBI Taxonomy" id="547045"/>
    <lineage>
        <taxon>Bacteria</taxon>
        <taxon>Pseudomonadati</taxon>
        <taxon>Pseudomonadota</taxon>
        <taxon>Betaproteobacteria</taxon>
        <taxon>Neisseriales</taxon>
        <taxon>Neisseriaceae</taxon>
        <taxon>Neisseria</taxon>
    </lineage>
</organism>
<comment type="caution">
    <text evidence="2">The sequence shown here is derived from an EMBL/GenBank/DDBJ whole genome shotgun (WGS) entry which is preliminary data.</text>
</comment>
<keyword evidence="3" id="KW-1185">Reference proteome</keyword>
<evidence type="ECO:0000313" key="3">
    <source>
        <dbReference type="Proteomes" id="UP000005365"/>
    </source>
</evidence>
<dbReference type="AlphaFoldDB" id="C6M3I8"/>
<keyword evidence="1" id="KW-0175">Coiled coil</keyword>
<reference evidence="2" key="1">
    <citation type="submission" date="2009-07" db="EMBL/GenBank/DDBJ databases">
        <authorList>
            <person name="Weinstock G."/>
            <person name="Sodergren E."/>
            <person name="Clifton S."/>
            <person name="Fulton L."/>
            <person name="Fulton B."/>
            <person name="Courtney L."/>
            <person name="Fronick C."/>
            <person name="Harrison M."/>
            <person name="Strong C."/>
            <person name="Farmer C."/>
            <person name="Delahaunty K."/>
            <person name="Markovic C."/>
            <person name="Hall O."/>
            <person name="Minx P."/>
            <person name="Tomlinson C."/>
            <person name="Mitreva M."/>
            <person name="Nelson J."/>
            <person name="Hou S."/>
            <person name="Wollam A."/>
            <person name="Pepin K.H."/>
            <person name="Johnson M."/>
            <person name="Bhonagiri V."/>
            <person name="Nash W.E."/>
            <person name="Warren W."/>
            <person name="Chinwalla A."/>
            <person name="Mardis E.R."/>
            <person name="Wilson R.K."/>
        </authorList>
    </citation>
    <scope>NUCLEOTIDE SEQUENCE [LARGE SCALE GENOMIC DNA]</scope>
    <source>
        <strain evidence="2">ATCC 29256</strain>
    </source>
</reference>
<feature type="coiled-coil region" evidence="1">
    <location>
        <begin position="37"/>
        <end position="64"/>
    </location>
</feature>
<protein>
    <submittedName>
        <fullName evidence="2">Uncharacterized protein</fullName>
    </submittedName>
</protein>
<gene>
    <name evidence="2" type="ORF">NEISICOT_01136</name>
</gene>
<name>C6M3I8_NEISI</name>
<proteinExistence type="predicted"/>
<evidence type="ECO:0000256" key="1">
    <source>
        <dbReference type="SAM" id="Coils"/>
    </source>
</evidence>